<reference evidence="3" key="1">
    <citation type="journal article" date="2014" name="Soil Biol. Biochem.">
        <title>Structure and function of bacterial communities in ageing soils: Insights from the Mendocino ecological staircase.</title>
        <authorList>
            <person name="Uroz S."/>
            <person name="Tech J.J."/>
            <person name="Sawaya N.A."/>
            <person name="Frey-Klett P."/>
            <person name="Leveau J.H.J."/>
        </authorList>
    </citation>
    <scope>NUCLEOTIDE SEQUENCE [LARGE SCALE GENOMIC DNA]</scope>
    <source>
        <strain evidence="3">Cal35</strain>
    </source>
</reference>
<evidence type="ECO:0000313" key="3">
    <source>
        <dbReference type="Proteomes" id="UP000030302"/>
    </source>
</evidence>
<keyword evidence="1" id="KW-0472">Membrane</keyword>
<dbReference type="KEGG" id="care:LT85_1090"/>
<protein>
    <recommendedName>
        <fullName evidence="4">Transmembrane protein</fullName>
    </recommendedName>
</protein>
<evidence type="ECO:0000313" key="2">
    <source>
        <dbReference type="EMBL" id="AIY40248.1"/>
    </source>
</evidence>
<dbReference type="Proteomes" id="UP000030302">
    <property type="component" value="Chromosome"/>
</dbReference>
<organism evidence="2 3">
    <name type="scientific">Collimonas arenae</name>
    <dbReference type="NCBI Taxonomy" id="279058"/>
    <lineage>
        <taxon>Bacteria</taxon>
        <taxon>Pseudomonadati</taxon>
        <taxon>Pseudomonadota</taxon>
        <taxon>Betaproteobacteria</taxon>
        <taxon>Burkholderiales</taxon>
        <taxon>Oxalobacteraceae</taxon>
        <taxon>Collimonas</taxon>
    </lineage>
</organism>
<evidence type="ECO:0000256" key="1">
    <source>
        <dbReference type="SAM" id="Phobius"/>
    </source>
</evidence>
<gene>
    <name evidence="2" type="ORF">LT85_1090</name>
</gene>
<name>A0A0A1F6E8_9BURK</name>
<keyword evidence="1" id="KW-1133">Transmembrane helix</keyword>
<feature type="transmembrane region" description="Helical" evidence="1">
    <location>
        <begin position="7"/>
        <end position="25"/>
    </location>
</feature>
<feature type="transmembrane region" description="Helical" evidence="1">
    <location>
        <begin position="59"/>
        <end position="84"/>
    </location>
</feature>
<keyword evidence="3" id="KW-1185">Reference proteome</keyword>
<accession>A0A0A1F6E8</accession>
<feature type="transmembrane region" description="Helical" evidence="1">
    <location>
        <begin position="31"/>
        <end position="47"/>
    </location>
</feature>
<keyword evidence="1" id="KW-0812">Transmembrane</keyword>
<dbReference type="AlphaFoldDB" id="A0A0A1F6E8"/>
<sequence length="125" mass="14234">MFKRTSIAMIFMVIFMTVIVTVIMIALVRFPIAPCPVAITIVVAVAMPTLRNNNLRRYYLYMALMLFPITSFPIAMTIVVALAMPALRNNYPRWCYEYGSWRPDIDIDINGMCSSGKTNTKADNR</sequence>
<dbReference type="HOGENOM" id="CLU_1988829_0_0_4"/>
<proteinExistence type="predicted"/>
<dbReference type="EMBL" id="CP009962">
    <property type="protein sequence ID" value="AIY40248.1"/>
    <property type="molecule type" value="Genomic_DNA"/>
</dbReference>
<evidence type="ECO:0008006" key="4">
    <source>
        <dbReference type="Google" id="ProtNLM"/>
    </source>
</evidence>